<dbReference type="RefSeq" id="XP_011495170.1">
    <property type="nucleotide sequence ID" value="XM_011496868.1"/>
</dbReference>
<evidence type="ECO:0000313" key="11">
    <source>
        <dbReference type="Proteomes" id="UP000695007"/>
    </source>
</evidence>
<dbReference type="InterPro" id="IPR013818">
    <property type="entry name" value="Lipase"/>
</dbReference>
<gene>
    <name evidence="12" type="primary">LOC105360082</name>
</gene>
<dbReference type="PANTHER" id="PTHR11610">
    <property type="entry name" value="LIPASE"/>
    <property type="match status" value="1"/>
</dbReference>
<reference evidence="12" key="1">
    <citation type="submission" date="2025-08" db="UniProtKB">
        <authorList>
            <consortium name="RefSeq"/>
        </authorList>
    </citation>
    <scope>IDENTIFICATION</scope>
</reference>
<dbReference type="EC" id="3.1.1.32" evidence="4"/>
<feature type="domain" description="Lipase" evidence="10">
    <location>
        <begin position="50"/>
        <end position="353"/>
    </location>
</feature>
<dbReference type="GO" id="GO:0016042">
    <property type="term" value="P:lipid catabolic process"/>
    <property type="evidence" value="ECO:0007669"/>
    <property type="project" value="TreeGrafter"/>
</dbReference>
<dbReference type="SUPFAM" id="SSF53474">
    <property type="entry name" value="alpha/beta-Hydrolases"/>
    <property type="match status" value="1"/>
</dbReference>
<evidence type="ECO:0000256" key="5">
    <source>
        <dbReference type="ARBA" id="ARBA00022525"/>
    </source>
</evidence>
<evidence type="ECO:0000256" key="6">
    <source>
        <dbReference type="ARBA" id="ARBA00022801"/>
    </source>
</evidence>
<feature type="signal peptide" evidence="9">
    <location>
        <begin position="1"/>
        <end position="19"/>
    </location>
</feature>
<dbReference type="InterPro" id="IPR000734">
    <property type="entry name" value="TAG_lipase"/>
</dbReference>
<dbReference type="Pfam" id="PF00151">
    <property type="entry name" value="Lipase"/>
    <property type="match status" value="1"/>
</dbReference>
<comment type="subcellular location">
    <subcellularLocation>
        <location evidence="2">Secreted</location>
    </subcellularLocation>
</comment>
<keyword evidence="11" id="KW-1185">Reference proteome</keyword>
<evidence type="ECO:0000256" key="4">
    <source>
        <dbReference type="ARBA" id="ARBA00013179"/>
    </source>
</evidence>
<evidence type="ECO:0000256" key="3">
    <source>
        <dbReference type="ARBA" id="ARBA00010701"/>
    </source>
</evidence>
<dbReference type="PANTHER" id="PTHR11610:SF178">
    <property type="entry name" value="LIPASE MEMBER H-A-LIKE PROTEIN"/>
    <property type="match status" value="1"/>
</dbReference>
<dbReference type="KEGG" id="csol:105360082"/>
<keyword evidence="7" id="KW-1015">Disulfide bond</keyword>
<dbReference type="Proteomes" id="UP000695007">
    <property type="component" value="Unplaced"/>
</dbReference>
<dbReference type="Gene3D" id="3.40.50.1820">
    <property type="entry name" value="alpha/beta hydrolase"/>
    <property type="match status" value="1"/>
</dbReference>
<feature type="chain" id="PRO_5042551195" description="phospholipase A1" evidence="9">
    <location>
        <begin position="20"/>
        <end position="397"/>
    </location>
</feature>
<dbReference type="AlphaFoldDB" id="A0AAJ6VL08"/>
<organism evidence="11 12">
    <name type="scientific">Ceratosolen solmsi marchali</name>
    <dbReference type="NCBI Taxonomy" id="326594"/>
    <lineage>
        <taxon>Eukaryota</taxon>
        <taxon>Metazoa</taxon>
        <taxon>Ecdysozoa</taxon>
        <taxon>Arthropoda</taxon>
        <taxon>Hexapoda</taxon>
        <taxon>Insecta</taxon>
        <taxon>Pterygota</taxon>
        <taxon>Neoptera</taxon>
        <taxon>Endopterygota</taxon>
        <taxon>Hymenoptera</taxon>
        <taxon>Apocrita</taxon>
        <taxon>Proctotrupomorpha</taxon>
        <taxon>Chalcidoidea</taxon>
        <taxon>Agaonidae</taxon>
        <taxon>Agaoninae</taxon>
        <taxon>Ceratosolen</taxon>
    </lineage>
</organism>
<evidence type="ECO:0000259" key="10">
    <source>
        <dbReference type="Pfam" id="PF00151"/>
    </source>
</evidence>
<proteinExistence type="inferred from homology"/>
<name>A0AAJ6VL08_9HYME</name>
<sequence length="397" mass="44864">MRAALVTFFVIIAFGKSLANKTESMTISCLDLQSIPFVGTVITCTSTTHASDLLVKFYLSTNKIRTPKEFGPCDLSKLQNYFDPLEETIIIIHGYLANVKRDWIWDLKDRILDAKKGNVIMVDWSKLSTRKNYVNAARNTVTATQQIFGFLQAIRSESKNFKFSVKKKKWNQIYFIGHSLGAQVSGQTAYLLKQDPFWHVNRITGLDPAKPCFTDVDPKLRVDKQDADFVDIIHTQVGYGGNTDAFGLTQSIGHVDFYVNGGIVQSPCLGTVFTSEWSIMICSHRIAYKFFAESLLNSISGECKFLSYEWDGTYDDAVKSLNRKRTGSYCLDCPEMGIDTPKSTKRGDFLIITSTDVPYCEFKEKDTKTVLKVLRRLKFKKPLSITTLMPNTTTIQP</sequence>
<evidence type="ECO:0000256" key="1">
    <source>
        <dbReference type="ARBA" id="ARBA00000111"/>
    </source>
</evidence>
<evidence type="ECO:0000256" key="2">
    <source>
        <dbReference type="ARBA" id="ARBA00004613"/>
    </source>
</evidence>
<dbReference type="GO" id="GO:0005615">
    <property type="term" value="C:extracellular space"/>
    <property type="evidence" value="ECO:0007669"/>
    <property type="project" value="TreeGrafter"/>
</dbReference>
<keyword evidence="9" id="KW-0732">Signal</keyword>
<keyword evidence="5" id="KW-0964">Secreted</keyword>
<comment type="similarity">
    <text evidence="3 8">Belongs to the AB hydrolase superfamily. Lipase family.</text>
</comment>
<comment type="catalytic activity">
    <reaction evidence="1">
        <text>a 1,2-diacyl-sn-glycero-3-phosphocholine + H2O = a 2-acyl-sn-glycero-3-phosphocholine + a fatty acid + H(+)</text>
        <dbReference type="Rhea" id="RHEA:18689"/>
        <dbReference type="ChEBI" id="CHEBI:15377"/>
        <dbReference type="ChEBI" id="CHEBI:15378"/>
        <dbReference type="ChEBI" id="CHEBI:28868"/>
        <dbReference type="ChEBI" id="CHEBI:57643"/>
        <dbReference type="ChEBI" id="CHEBI:57875"/>
        <dbReference type="EC" id="3.1.1.32"/>
    </reaction>
</comment>
<evidence type="ECO:0000256" key="9">
    <source>
        <dbReference type="SAM" id="SignalP"/>
    </source>
</evidence>
<dbReference type="PRINTS" id="PR00821">
    <property type="entry name" value="TAGLIPASE"/>
</dbReference>
<protein>
    <recommendedName>
        <fullName evidence="4">phospholipase A1</fullName>
        <ecNumber evidence="4">3.1.1.32</ecNumber>
    </recommendedName>
</protein>
<dbReference type="GO" id="GO:0008970">
    <property type="term" value="F:phospholipase A1 activity"/>
    <property type="evidence" value="ECO:0007669"/>
    <property type="project" value="UniProtKB-EC"/>
</dbReference>
<dbReference type="GeneID" id="105360082"/>
<evidence type="ECO:0000256" key="7">
    <source>
        <dbReference type="ARBA" id="ARBA00023157"/>
    </source>
</evidence>
<dbReference type="InterPro" id="IPR029058">
    <property type="entry name" value="AB_hydrolase_fold"/>
</dbReference>
<accession>A0AAJ6VL08</accession>
<evidence type="ECO:0000256" key="8">
    <source>
        <dbReference type="RuleBase" id="RU004262"/>
    </source>
</evidence>
<keyword evidence="6" id="KW-0378">Hydrolase</keyword>
<evidence type="ECO:0000313" key="12">
    <source>
        <dbReference type="RefSeq" id="XP_011495170.1"/>
    </source>
</evidence>